<reference evidence="2" key="1">
    <citation type="submission" date="2016-11" db="UniProtKB">
        <authorList>
            <consortium name="WormBaseParasite"/>
        </authorList>
    </citation>
    <scope>IDENTIFICATION</scope>
</reference>
<organism evidence="1 2">
    <name type="scientific">Steinernema glaseri</name>
    <dbReference type="NCBI Taxonomy" id="37863"/>
    <lineage>
        <taxon>Eukaryota</taxon>
        <taxon>Metazoa</taxon>
        <taxon>Ecdysozoa</taxon>
        <taxon>Nematoda</taxon>
        <taxon>Chromadorea</taxon>
        <taxon>Rhabditida</taxon>
        <taxon>Tylenchina</taxon>
        <taxon>Panagrolaimomorpha</taxon>
        <taxon>Strongyloidoidea</taxon>
        <taxon>Steinernematidae</taxon>
        <taxon>Steinernema</taxon>
    </lineage>
</organism>
<dbReference type="Proteomes" id="UP000095287">
    <property type="component" value="Unplaced"/>
</dbReference>
<dbReference type="WBParaSite" id="L893_g32015.t1">
    <property type="protein sequence ID" value="L893_g32015.t1"/>
    <property type="gene ID" value="L893_g32015"/>
</dbReference>
<evidence type="ECO:0000313" key="2">
    <source>
        <dbReference type="WBParaSite" id="L893_g32015.t1"/>
    </source>
</evidence>
<accession>A0A1I8A1R9</accession>
<sequence length="149" mass="16877">MKQFPVNCLPEESGKERQQRMSRHGWLVTSSASFSYNYVFLIKEGVGIVKVLLPETNKQQRFLPLKLQGAHILSLKSINTALLTSKGNLYSIQVSIRSEFYSDPISTAWSILFPRNPQWAHSLIPFPSNQPNALFLRSPVVTSVQKRSS</sequence>
<dbReference type="AlphaFoldDB" id="A0A1I8A1R9"/>
<name>A0A1I8A1R9_9BILA</name>
<proteinExistence type="predicted"/>
<protein>
    <submittedName>
        <fullName evidence="2">LAM_G_DOMAIN domain-containing protein</fullName>
    </submittedName>
</protein>
<keyword evidence="1" id="KW-1185">Reference proteome</keyword>
<evidence type="ECO:0000313" key="1">
    <source>
        <dbReference type="Proteomes" id="UP000095287"/>
    </source>
</evidence>